<organism evidence="1 2">
    <name type="scientific">Massariosphaeria phaeospora</name>
    <dbReference type="NCBI Taxonomy" id="100035"/>
    <lineage>
        <taxon>Eukaryota</taxon>
        <taxon>Fungi</taxon>
        <taxon>Dikarya</taxon>
        <taxon>Ascomycota</taxon>
        <taxon>Pezizomycotina</taxon>
        <taxon>Dothideomycetes</taxon>
        <taxon>Pleosporomycetidae</taxon>
        <taxon>Pleosporales</taxon>
        <taxon>Pleosporales incertae sedis</taxon>
        <taxon>Massariosphaeria</taxon>
    </lineage>
</organism>
<name>A0A7C8I216_9PLEO</name>
<sequence>LQKRFAGILVKSRDVTQSARRACMSAGMVEPALYDINGDFCDKEKRKLYTTCQSEVDVECFD</sequence>
<dbReference type="AlphaFoldDB" id="A0A7C8I216"/>
<feature type="non-terminal residue" evidence="1">
    <location>
        <position position="62"/>
    </location>
</feature>
<feature type="non-terminal residue" evidence="1">
    <location>
        <position position="1"/>
    </location>
</feature>
<proteinExistence type="predicted"/>
<dbReference type="OrthoDB" id="5365129at2759"/>
<gene>
    <name evidence="1" type="ORF">BDV95DRAFT_464321</name>
</gene>
<evidence type="ECO:0000313" key="1">
    <source>
        <dbReference type="EMBL" id="KAF2867226.1"/>
    </source>
</evidence>
<accession>A0A7C8I216</accession>
<protein>
    <submittedName>
        <fullName evidence="1">Uncharacterized protein</fullName>
    </submittedName>
</protein>
<keyword evidence="2" id="KW-1185">Reference proteome</keyword>
<reference evidence="1 2" key="1">
    <citation type="submission" date="2020-01" db="EMBL/GenBank/DDBJ databases">
        <authorList>
            <consortium name="DOE Joint Genome Institute"/>
            <person name="Haridas S."/>
            <person name="Albert R."/>
            <person name="Binder M."/>
            <person name="Bloem J."/>
            <person name="Labutti K."/>
            <person name="Salamov A."/>
            <person name="Andreopoulos B."/>
            <person name="Baker S.E."/>
            <person name="Barry K."/>
            <person name="Bills G."/>
            <person name="Bluhm B.H."/>
            <person name="Cannon C."/>
            <person name="Castanera R."/>
            <person name="Culley D.E."/>
            <person name="Daum C."/>
            <person name="Ezra D."/>
            <person name="Gonzalez J.B."/>
            <person name="Henrissat B."/>
            <person name="Kuo A."/>
            <person name="Liang C."/>
            <person name="Lipzen A."/>
            <person name="Lutzoni F."/>
            <person name="Magnuson J."/>
            <person name="Mondo S."/>
            <person name="Nolan M."/>
            <person name="Ohm R."/>
            <person name="Pangilinan J."/>
            <person name="Park H.-J.H."/>
            <person name="Ramirez L."/>
            <person name="Alfaro M."/>
            <person name="Sun H."/>
            <person name="Tritt A."/>
            <person name="Yoshinaga Y."/>
            <person name="Zwiers L.-H.L."/>
            <person name="Turgeon B.G."/>
            <person name="Goodwin S.B."/>
            <person name="Spatafora J.W."/>
            <person name="Crous P.W."/>
            <person name="Grigoriev I.V."/>
        </authorList>
    </citation>
    <scope>NUCLEOTIDE SEQUENCE [LARGE SCALE GENOMIC DNA]</scope>
    <source>
        <strain evidence="1 2">CBS 611.86</strain>
    </source>
</reference>
<evidence type="ECO:0000313" key="2">
    <source>
        <dbReference type="Proteomes" id="UP000481861"/>
    </source>
</evidence>
<comment type="caution">
    <text evidence="1">The sequence shown here is derived from an EMBL/GenBank/DDBJ whole genome shotgun (WGS) entry which is preliminary data.</text>
</comment>
<dbReference type="Proteomes" id="UP000481861">
    <property type="component" value="Unassembled WGS sequence"/>
</dbReference>
<dbReference type="EMBL" id="JAADJZ010000024">
    <property type="protein sequence ID" value="KAF2867226.1"/>
    <property type="molecule type" value="Genomic_DNA"/>
</dbReference>